<dbReference type="GO" id="GO:0016020">
    <property type="term" value="C:membrane"/>
    <property type="evidence" value="ECO:0007669"/>
    <property type="project" value="UniProtKB-SubCell"/>
</dbReference>
<dbReference type="Proteomes" id="UP001176961">
    <property type="component" value="Unassembled WGS sequence"/>
</dbReference>
<proteinExistence type="inferred from homology"/>
<keyword evidence="5 6" id="KW-0472">Membrane</keyword>
<feature type="transmembrane region" description="Helical" evidence="6">
    <location>
        <begin position="76"/>
        <end position="96"/>
    </location>
</feature>
<evidence type="ECO:0000256" key="4">
    <source>
        <dbReference type="ARBA" id="ARBA00022989"/>
    </source>
</evidence>
<feature type="transmembrane region" description="Helical" evidence="6">
    <location>
        <begin position="116"/>
        <end position="140"/>
    </location>
</feature>
<gene>
    <name evidence="7" type="ORF">CYNAS_LOCUS17043</name>
</gene>
<evidence type="ECO:0000256" key="2">
    <source>
        <dbReference type="ARBA" id="ARBA00005692"/>
    </source>
</evidence>
<evidence type="ECO:0000256" key="1">
    <source>
        <dbReference type="ARBA" id="ARBA00004141"/>
    </source>
</evidence>
<comment type="caution">
    <text evidence="6">Lacks conserved residue(s) required for the propagation of feature annotation.</text>
</comment>
<protein>
    <recommendedName>
        <fullName evidence="6">Serpentine receptor class gamma</fullName>
    </recommendedName>
</protein>
<name>A0AA36MC29_CYLNA</name>
<feature type="transmembrane region" description="Helical" evidence="6">
    <location>
        <begin position="152"/>
        <end position="172"/>
    </location>
</feature>
<evidence type="ECO:0000313" key="7">
    <source>
        <dbReference type="EMBL" id="CAJ0605060.1"/>
    </source>
</evidence>
<comment type="similarity">
    <text evidence="2 6">Belongs to the nematode receptor-like protein srg family.</text>
</comment>
<reference evidence="7" key="1">
    <citation type="submission" date="2023-07" db="EMBL/GenBank/DDBJ databases">
        <authorList>
            <consortium name="CYATHOMIX"/>
        </authorList>
    </citation>
    <scope>NUCLEOTIDE SEQUENCE</scope>
    <source>
        <strain evidence="7">N/A</strain>
    </source>
</reference>
<sequence>MVVMWCFDMWSTRYLGSSNFCGGLSSSWGTPSYTLSVVQFIMTYSRHAQFYTATLFSVNRMTAVLLPIVYKESSVTFTTVCVALICAVTILVCSTITYFKLTHRRSTIHCTKIDRVLLVVGLSSSLTTLTLALIEVPLYIAINFRTMSRDYFFIATCIKQCVIDLTFVFSAWSTVIQSSTIRSSIIRLYSPLCEKILAAWIRNNNIAVNYAIPASLLSG</sequence>
<comment type="subcellular location">
    <subcellularLocation>
        <location evidence="1">Membrane</location>
        <topology evidence="1">Multi-pass membrane protein</topology>
    </subcellularLocation>
</comment>
<evidence type="ECO:0000256" key="6">
    <source>
        <dbReference type="RuleBase" id="RU280813"/>
    </source>
</evidence>
<keyword evidence="3 6" id="KW-0812">Transmembrane</keyword>
<dbReference type="GO" id="GO:0004888">
    <property type="term" value="F:transmembrane signaling receptor activity"/>
    <property type="evidence" value="ECO:0007669"/>
    <property type="project" value="InterPro"/>
</dbReference>
<comment type="caution">
    <text evidence="7">The sequence shown here is derived from an EMBL/GenBank/DDBJ whole genome shotgun (WGS) entry which is preliminary data.</text>
</comment>
<dbReference type="AlphaFoldDB" id="A0AA36MC29"/>
<accession>A0AA36MC29</accession>
<dbReference type="EMBL" id="CATQJL010000316">
    <property type="protein sequence ID" value="CAJ0605060.1"/>
    <property type="molecule type" value="Genomic_DNA"/>
</dbReference>
<dbReference type="Pfam" id="PF02118">
    <property type="entry name" value="Srg"/>
    <property type="match status" value="1"/>
</dbReference>
<evidence type="ECO:0000256" key="5">
    <source>
        <dbReference type="ARBA" id="ARBA00023136"/>
    </source>
</evidence>
<evidence type="ECO:0000256" key="3">
    <source>
        <dbReference type="ARBA" id="ARBA00022692"/>
    </source>
</evidence>
<dbReference type="InterPro" id="IPR000609">
    <property type="entry name" value="7TM_GPCR_serpentine_rcpt_Srg"/>
</dbReference>
<dbReference type="GO" id="GO:0007606">
    <property type="term" value="P:sensory perception of chemical stimulus"/>
    <property type="evidence" value="ECO:0007669"/>
    <property type="project" value="UniProtKB-UniRule"/>
</dbReference>
<keyword evidence="8" id="KW-1185">Reference proteome</keyword>
<organism evidence="7 8">
    <name type="scientific">Cylicocyclus nassatus</name>
    <name type="common">Nematode worm</name>
    <dbReference type="NCBI Taxonomy" id="53992"/>
    <lineage>
        <taxon>Eukaryota</taxon>
        <taxon>Metazoa</taxon>
        <taxon>Ecdysozoa</taxon>
        <taxon>Nematoda</taxon>
        <taxon>Chromadorea</taxon>
        <taxon>Rhabditida</taxon>
        <taxon>Rhabditina</taxon>
        <taxon>Rhabditomorpha</taxon>
        <taxon>Strongyloidea</taxon>
        <taxon>Strongylidae</taxon>
        <taxon>Cylicocyclus</taxon>
    </lineage>
</organism>
<evidence type="ECO:0000313" key="8">
    <source>
        <dbReference type="Proteomes" id="UP001176961"/>
    </source>
</evidence>
<keyword evidence="4 6" id="KW-1133">Transmembrane helix</keyword>